<dbReference type="VEuPathDB" id="ToxoDB:CSUI_007976"/>
<evidence type="ECO:0000256" key="1">
    <source>
        <dbReference type="SAM" id="MobiDB-lite"/>
    </source>
</evidence>
<feature type="compositionally biased region" description="Basic and acidic residues" evidence="1">
    <location>
        <begin position="85"/>
        <end position="105"/>
    </location>
</feature>
<dbReference type="GO" id="GO:0032259">
    <property type="term" value="P:methylation"/>
    <property type="evidence" value="ECO:0007669"/>
    <property type="project" value="UniProtKB-KW"/>
</dbReference>
<keyword evidence="2" id="KW-0489">Methyltransferase</keyword>
<dbReference type="EMBL" id="MIGC01004331">
    <property type="protein sequence ID" value="PHJ18197.1"/>
    <property type="molecule type" value="Genomic_DNA"/>
</dbReference>
<proteinExistence type="predicted"/>
<sequence>MPEKREMERRDKVLEEEDSKGLSLLLPPFSSPLVSELSSLFSFISPSNSYIVYPRNPDFVDWSLHFPAFFSSPSSSPPPLSSSFQEREKDSQSLRHSQERHDGRRSSPLYLNTDQYPVSYPRRQPSYLNGSSAGGGASSLHRVEFVDVGCGYGGLLGKKDSNTSLLPRSFSLFLSFSPPL</sequence>
<feature type="compositionally biased region" description="Basic and acidic residues" evidence="1">
    <location>
        <begin position="1"/>
        <end position="13"/>
    </location>
</feature>
<reference evidence="2 3" key="1">
    <citation type="journal article" date="2017" name="Int. J. Parasitol.">
        <title>The genome of the protozoan parasite Cystoisospora suis and a reverse vaccinology approach to identify vaccine candidates.</title>
        <authorList>
            <person name="Palmieri N."/>
            <person name="Shrestha A."/>
            <person name="Ruttkowski B."/>
            <person name="Beck T."/>
            <person name="Vogl C."/>
            <person name="Tomley F."/>
            <person name="Blake D.P."/>
            <person name="Joachim A."/>
        </authorList>
    </citation>
    <scope>NUCLEOTIDE SEQUENCE [LARGE SCALE GENOMIC DNA]</scope>
    <source>
        <strain evidence="2 3">Wien I</strain>
    </source>
</reference>
<comment type="caution">
    <text evidence="2">The sequence shown here is derived from an EMBL/GenBank/DDBJ whole genome shotgun (WGS) entry which is preliminary data.</text>
</comment>
<evidence type="ECO:0000313" key="3">
    <source>
        <dbReference type="Proteomes" id="UP000221165"/>
    </source>
</evidence>
<protein>
    <submittedName>
        <fullName evidence="2">Trna (Guanine-n-)-methyltransferase</fullName>
    </submittedName>
</protein>
<keyword evidence="2" id="KW-0808">Transferase</keyword>
<feature type="region of interest" description="Disordered" evidence="1">
    <location>
        <begin position="1"/>
        <end position="20"/>
    </location>
</feature>
<organism evidence="2 3">
    <name type="scientific">Cystoisospora suis</name>
    <dbReference type="NCBI Taxonomy" id="483139"/>
    <lineage>
        <taxon>Eukaryota</taxon>
        <taxon>Sar</taxon>
        <taxon>Alveolata</taxon>
        <taxon>Apicomplexa</taxon>
        <taxon>Conoidasida</taxon>
        <taxon>Coccidia</taxon>
        <taxon>Eucoccidiorida</taxon>
        <taxon>Eimeriorina</taxon>
        <taxon>Sarcocystidae</taxon>
        <taxon>Cystoisospora</taxon>
    </lineage>
</organism>
<accession>A0A2C6KKV7</accession>
<dbReference type="Proteomes" id="UP000221165">
    <property type="component" value="Unassembled WGS sequence"/>
</dbReference>
<dbReference type="GeneID" id="94431328"/>
<feature type="region of interest" description="Disordered" evidence="1">
    <location>
        <begin position="76"/>
        <end position="133"/>
    </location>
</feature>
<evidence type="ECO:0000313" key="2">
    <source>
        <dbReference type="EMBL" id="PHJ18197.1"/>
    </source>
</evidence>
<dbReference type="GO" id="GO:0008168">
    <property type="term" value="F:methyltransferase activity"/>
    <property type="evidence" value="ECO:0007669"/>
    <property type="project" value="UniProtKB-KW"/>
</dbReference>
<keyword evidence="3" id="KW-1185">Reference proteome</keyword>
<name>A0A2C6KKV7_9APIC</name>
<gene>
    <name evidence="2" type="ORF">CSUI_007976</name>
</gene>
<dbReference type="AlphaFoldDB" id="A0A2C6KKV7"/>
<dbReference type="RefSeq" id="XP_067919906.1">
    <property type="nucleotide sequence ID" value="XM_068068117.1"/>
</dbReference>